<dbReference type="InterPro" id="IPR036271">
    <property type="entry name" value="Tet_transcr_reg_TetR-rel_C_sf"/>
</dbReference>
<reference evidence="5" key="1">
    <citation type="submission" date="2016-10" db="EMBL/GenBank/DDBJ databases">
        <authorList>
            <person name="Varghese N."/>
            <person name="Submissions S."/>
        </authorList>
    </citation>
    <scope>NUCLEOTIDE SEQUENCE [LARGE SCALE GENOMIC DNA]</scope>
    <source>
        <strain evidence="5">ATCC 25963</strain>
    </source>
</reference>
<dbReference type="OrthoDB" id="3212503at2"/>
<dbReference type="PRINTS" id="PR00455">
    <property type="entry name" value="HTHTETR"/>
</dbReference>
<feature type="DNA-binding region" description="H-T-H motif" evidence="2">
    <location>
        <begin position="42"/>
        <end position="61"/>
    </location>
</feature>
<evidence type="ECO:0000256" key="1">
    <source>
        <dbReference type="ARBA" id="ARBA00023125"/>
    </source>
</evidence>
<dbReference type="SUPFAM" id="SSF46689">
    <property type="entry name" value="Homeodomain-like"/>
    <property type="match status" value="1"/>
</dbReference>
<evidence type="ECO:0000313" key="4">
    <source>
        <dbReference type="EMBL" id="SFE86712.1"/>
    </source>
</evidence>
<dbReference type="InterPro" id="IPR001647">
    <property type="entry name" value="HTH_TetR"/>
</dbReference>
<dbReference type="PANTHER" id="PTHR30055">
    <property type="entry name" value="HTH-TYPE TRANSCRIPTIONAL REGULATOR RUTR"/>
    <property type="match status" value="1"/>
</dbReference>
<dbReference type="AlphaFoldDB" id="A0A1I2E1A9"/>
<dbReference type="EMBL" id="FOMX01000021">
    <property type="protein sequence ID" value="SFE86712.1"/>
    <property type="molecule type" value="Genomic_DNA"/>
</dbReference>
<dbReference type="Proteomes" id="UP000199400">
    <property type="component" value="Unassembled WGS sequence"/>
</dbReference>
<dbReference type="GO" id="GO:0003700">
    <property type="term" value="F:DNA-binding transcription factor activity"/>
    <property type="evidence" value="ECO:0007669"/>
    <property type="project" value="TreeGrafter"/>
</dbReference>
<dbReference type="SUPFAM" id="SSF48498">
    <property type="entry name" value="Tetracyclin repressor-like, C-terminal domain"/>
    <property type="match status" value="1"/>
</dbReference>
<evidence type="ECO:0000313" key="5">
    <source>
        <dbReference type="Proteomes" id="UP000199400"/>
    </source>
</evidence>
<feature type="domain" description="HTH tetR-type" evidence="3">
    <location>
        <begin position="19"/>
        <end position="79"/>
    </location>
</feature>
<gene>
    <name evidence="4" type="ORF">SAMN02745121_05867</name>
</gene>
<dbReference type="InterPro" id="IPR023772">
    <property type="entry name" value="DNA-bd_HTH_TetR-type_CS"/>
</dbReference>
<dbReference type="Gene3D" id="1.10.357.10">
    <property type="entry name" value="Tetracycline Repressor, domain 2"/>
    <property type="match status" value="1"/>
</dbReference>
<sequence length="212" mass="22826">MPPRDRTRRRVTPRQDRARASVDAILVAAEQVLAEVGFARATTGRIAARAGVNVALVYRYFAGKEAIVGALVERGAERTLRAVQDALVEHASAPLAEAVRALVRALVLTPGLPQALHRELVEHVDVTRRRPAIHALRARASALFGEFLARRAGELRPHADSEALRFVLDHAVEGAAHAAAFYRPEGLDVARAVDALAELVLRVLVTEPASGG</sequence>
<keyword evidence="5" id="KW-1185">Reference proteome</keyword>
<dbReference type="PROSITE" id="PS50977">
    <property type="entry name" value="HTH_TETR_2"/>
    <property type="match status" value="1"/>
</dbReference>
<evidence type="ECO:0000259" key="3">
    <source>
        <dbReference type="PROSITE" id="PS50977"/>
    </source>
</evidence>
<dbReference type="InterPro" id="IPR009057">
    <property type="entry name" value="Homeodomain-like_sf"/>
</dbReference>
<organism evidence="4 5">
    <name type="scientific">Nannocystis exedens</name>
    <dbReference type="NCBI Taxonomy" id="54"/>
    <lineage>
        <taxon>Bacteria</taxon>
        <taxon>Pseudomonadati</taxon>
        <taxon>Myxococcota</taxon>
        <taxon>Polyangia</taxon>
        <taxon>Nannocystales</taxon>
        <taxon>Nannocystaceae</taxon>
        <taxon>Nannocystis</taxon>
    </lineage>
</organism>
<dbReference type="InterPro" id="IPR050109">
    <property type="entry name" value="HTH-type_TetR-like_transc_reg"/>
</dbReference>
<evidence type="ECO:0000256" key="2">
    <source>
        <dbReference type="PROSITE-ProRule" id="PRU00335"/>
    </source>
</evidence>
<dbReference type="Pfam" id="PF00440">
    <property type="entry name" value="TetR_N"/>
    <property type="match status" value="1"/>
</dbReference>
<dbReference type="GO" id="GO:0000976">
    <property type="term" value="F:transcription cis-regulatory region binding"/>
    <property type="evidence" value="ECO:0007669"/>
    <property type="project" value="TreeGrafter"/>
</dbReference>
<accession>A0A1I2E1A9</accession>
<protein>
    <submittedName>
        <fullName evidence="4">Transcriptional regulator, TetR family</fullName>
    </submittedName>
</protein>
<proteinExistence type="predicted"/>
<keyword evidence="1 2" id="KW-0238">DNA-binding</keyword>
<name>A0A1I2E1A9_9BACT</name>
<dbReference type="PROSITE" id="PS01081">
    <property type="entry name" value="HTH_TETR_1"/>
    <property type="match status" value="1"/>
</dbReference>
<dbReference type="PANTHER" id="PTHR30055:SF201">
    <property type="entry name" value="TRANSCRIPTIONAL REGULATORY PROTEIN"/>
    <property type="match status" value="1"/>
</dbReference>
<dbReference type="RefSeq" id="WP_096327473.1">
    <property type="nucleotide sequence ID" value="NZ_FOMX01000021.1"/>
</dbReference>